<evidence type="ECO:0008006" key="3">
    <source>
        <dbReference type="Google" id="ProtNLM"/>
    </source>
</evidence>
<dbReference type="OrthoDB" id="129017at2759"/>
<dbReference type="STRING" id="4790.A0A0W8CK30"/>
<accession>A0A0W8CK30</accession>
<gene>
    <name evidence="1" type="ORF">AM587_10008541</name>
</gene>
<reference evidence="1 2" key="1">
    <citation type="submission" date="2015-11" db="EMBL/GenBank/DDBJ databases">
        <title>Genomes and virulence difference between two physiological races of Phytophthora nicotianae.</title>
        <authorList>
            <person name="Liu H."/>
            <person name="Ma X."/>
            <person name="Yu H."/>
            <person name="Fang D."/>
            <person name="Li Y."/>
            <person name="Wang X."/>
            <person name="Wang W."/>
            <person name="Dong Y."/>
            <person name="Xiao B."/>
        </authorList>
    </citation>
    <scope>NUCLEOTIDE SEQUENCE [LARGE SCALE GENOMIC DNA]</scope>
    <source>
        <strain evidence="2">race 0</strain>
    </source>
</reference>
<dbReference type="EMBL" id="LNFO01002918">
    <property type="protein sequence ID" value="KUF84340.1"/>
    <property type="molecule type" value="Genomic_DNA"/>
</dbReference>
<evidence type="ECO:0000313" key="1">
    <source>
        <dbReference type="EMBL" id="KUF84340.1"/>
    </source>
</evidence>
<organism evidence="1 2">
    <name type="scientific">Phytophthora nicotianae</name>
    <name type="common">Potato buckeye rot agent</name>
    <name type="synonym">Phytophthora parasitica</name>
    <dbReference type="NCBI Taxonomy" id="4792"/>
    <lineage>
        <taxon>Eukaryota</taxon>
        <taxon>Sar</taxon>
        <taxon>Stramenopiles</taxon>
        <taxon>Oomycota</taxon>
        <taxon>Peronosporomycetes</taxon>
        <taxon>Peronosporales</taxon>
        <taxon>Peronosporaceae</taxon>
        <taxon>Phytophthora</taxon>
    </lineage>
</organism>
<name>A0A0W8CK30_PHYNI</name>
<protein>
    <recommendedName>
        <fullName evidence="3">Helitron helicase-like domain-containing protein</fullName>
    </recommendedName>
</protein>
<dbReference type="Proteomes" id="UP000052943">
    <property type="component" value="Unassembled WGS sequence"/>
</dbReference>
<evidence type="ECO:0000313" key="2">
    <source>
        <dbReference type="Proteomes" id="UP000052943"/>
    </source>
</evidence>
<sequence length="235" mass="26510">MNVFIGVVLNWDQASNVSKPGFGLFGRTVGFFASTESQNSTGDLHNHMLIWIDGMPRTIGEYYDACQSLKFRSKITEYVASIVKATYPITDDRCPHCNQKKLQPIPVSEKAFCRPLNGAPRSCTSKCTACRTQFGANEVIEGQMRRLSKEYSVDPSLWSGEYVQHKIAMPDPLPLFAPHGADIPCKLLETAALLRFQTHYWFHSRSCFKHTRRTPKATVCRMFFPKDVCGKTECG</sequence>
<proteinExistence type="predicted"/>
<comment type="caution">
    <text evidence="1">The sequence shown here is derived from an EMBL/GenBank/DDBJ whole genome shotgun (WGS) entry which is preliminary data.</text>
</comment>
<dbReference type="AlphaFoldDB" id="A0A0W8CK30"/>